<feature type="transmembrane region" description="Helical" evidence="7">
    <location>
        <begin position="252"/>
        <end position="274"/>
    </location>
</feature>
<evidence type="ECO:0000313" key="9">
    <source>
        <dbReference type="EMBL" id="MDV7214604.1"/>
    </source>
</evidence>
<dbReference type="Proteomes" id="UP001187346">
    <property type="component" value="Unassembled WGS sequence"/>
</dbReference>
<dbReference type="Gene3D" id="1.10.3720.10">
    <property type="entry name" value="MetI-like"/>
    <property type="match status" value="1"/>
</dbReference>
<gene>
    <name evidence="9" type="ORF">R5A26_01425</name>
</gene>
<keyword evidence="3" id="KW-1003">Cell membrane</keyword>
<dbReference type="SUPFAM" id="SSF161098">
    <property type="entry name" value="MetI-like"/>
    <property type="match status" value="1"/>
</dbReference>
<comment type="similarity">
    <text evidence="7">Belongs to the binding-protein-dependent transport system permease family.</text>
</comment>
<keyword evidence="10" id="KW-1185">Reference proteome</keyword>
<feature type="transmembrane region" description="Helical" evidence="7">
    <location>
        <begin position="19"/>
        <end position="40"/>
    </location>
</feature>
<comment type="caution">
    <text evidence="9">The sequence shown here is derived from an EMBL/GenBank/DDBJ whole genome shotgun (WGS) entry which is preliminary data.</text>
</comment>
<dbReference type="InterPro" id="IPR000515">
    <property type="entry name" value="MetI-like"/>
</dbReference>
<dbReference type="PROSITE" id="PS50928">
    <property type="entry name" value="ABC_TM1"/>
    <property type="match status" value="1"/>
</dbReference>
<dbReference type="CDD" id="cd06261">
    <property type="entry name" value="TM_PBP2"/>
    <property type="match status" value="1"/>
</dbReference>
<evidence type="ECO:0000256" key="1">
    <source>
        <dbReference type="ARBA" id="ARBA00004651"/>
    </source>
</evidence>
<evidence type="ECO:0000259" key="8">
    <source>
        <dbReference type="PROSITE" id="PS50928"/>
    </source>
</evidence>
<keyword evidence="6 7" id="KW-0472">Membrane</keyword>
<dbReference type="InterPro" id="IPR035906">
    <property type="entry name" value="MetI-like_sf"/>
</dbReference>
<comment type="subcellular location">
    <subcellularLocation>
        <location evidence="1 7">Cell membrane</location>
        <topology evidence="1 7">Multi-pass membrane protein</topology>
    </subcellularLocation>
</comment>
<name>A0ABU4F220_9ACTN</name>
<evidence type="ECO:0000256" key="5">
    <source>
        <dbReference type="ARBA" id="ARBA00022989"/>
    </source>
</evidence>
<feature type="transmembrane region" description="Helical" evidence="7">
    <location>
        <begin position="153"/>
        <end position="173"/>
    </location>
</feature>
<keyword evidence="5 7" id="KW-1133">Transmembrane helix</keyword>
<dbReference type="RefSeq" id="WP_317769722.1">
    <property type="nucleotide sequence ID" value="NZ_JAWMAJ010000003.1"/>
</dbReference>
<evidence type="ECO:0000313" key="10">
    <source>
        <dbReference type="Proteomes" id="UP001187346"/>
    </source>
</evidence>
<evidence type="ECO:0000256" key="3">
    <source>
        <dbReference type="ARBA" id="ARBA00022475"/>
    </source>
</evidence>
<reference evidence="9 10" key="1">
    <citation type="submission" date="2023-10" db="EMBL/GenBank/DDBJ databases">
        <title>Characterization of rhizosphere-enriched actinobacteria from wheat plants lab-grown on chernevaya soil.</title>
        <authorList>
            <person name="Tikhonova E.N."/>
            <person name="Konopkin A."/>
            <person name="Kravchenko I.K."/>
        </authorList>
    </citation>
    <scope>NUCLEOTIDE SEQUENCE [LARGE SCALE GENOMIC DNA]</scope>
    <source>
        <strain evidence="9 10">RR29</strain>
    </source>
</reference>
<dbReference type="Pfam" id="PF00528">
    <property type="entry name" value="BPD_transp_1"/>
    <property type="match status" value="1"/>
</dbReference>
<keyword evidence="2 7" id="KW-0813">Transport</keyword>
<evidence type="ECO:0000256" key="2">
    <source>
        <dbReference type="ARBA" id="ARBA00022448"/>
    </source>
</evidence>
<organism evidence="9 10">
    <name type="scientific">Streptomyces prunicolor</name>
    <dbReference type="NCBI Taxonomy" id="67348"/>
    <lineage>
        <taxon>Bacteria</taxon>
        <taxon>Bacillati</taxon>
        <taxon>Actinomycetota</taxon>
        <taxon>Actinomycetes</taxon>
        <taxon>Kitasatosporales</taxon>
        <taxon>Streptomycetaceae</taxon>
        <taxon>Streptomyces</taxon>
    </lineage>
</organism>
<feature type="transmembrane region" description="Helical" evidence="7">
    <location>
        <begin position="194"/>
        <end position="219"/>
    </location>
</feature>
<proteinExistence type="inferred from homology"/>
<accession>A0ABU4F220</accession>
<keyword evidence="4 7" id="KW-0812">Transmembrane</keyword>
<protein>
    <submittedName>
        <fullName evidence="9">Carbohydrate ABC transporter permease</fullName>
    </submittedName>
</protein>
<feature type="domain" description="ABC transmembrane type-1" evidence="8">
    <location>
        <begin position="82"/>
        <end position="274"/>
    </location>
</feature>
<evidence type="ECO:0000256" key="6">
    <source>
        <dbReference type="ARBA" id="ARBA00023136"/>
    </source>
</evidence>
<feature type="transmembrane region" description="Helical" evidence="7">
    <location>
        <begin position="86"/>
        <end position="108"/>
    </location>
</feature>
<evidence type="ECO:0000256" key="4">
    <source>
        <dbReference type="ARBA" id="ARBA00022692"/>
    </source>
</evidence>
<dbReference type="EMBL" id="JAWMAJ010000003">
    <property type="protein sequence ID" value="MDV7214604.1"/>
    <property type="molecule type" value="Genomic_DNA"/>
</dbReference>
<sequence length="289" mass="32174">MTTVTTPVRSRPRIPGRSLAWHVICVAIGLVLLYPLLWLFTASLKSGTEILSNLSPIPKVFTPGNYSKAADGISGLTLWRLFGNSLLLACLAVAGNVISCSLAAYAFARLRFRARGLYFSVMIATLMLPMHVMLIPQYVIYQKLGFLGTYLPLVIPKFLATEAFFVFLIVQFIRSLPRELDEAAVLDGCGPYRTFWYIILPLLKPALVTTTIFSFISAWNDFFSQLIYLTDPKMYTLQLGLRLFVDQTDSSAYGPMFAMSVIALLPVLLFFLAFQRLLVEGVQTSGLKG</sequence>
<dbReference type="PANTHER" id="PTHR43744:SF6">
    <property type="entry name" value="ABC TRANSPORTER PERMEASE PROTEIN YESQ-RELATED"/>
    <property type="match status" value="1"/>
</dbReference>
<evidence type="ECO:0000256" key="7">
    <source>
        <dbReference type="RuleBase" id="RU363032"/>
    </source>
</evidence>
<feature type="transmembrane region" description="Helical" evidence="7">
    <location>
        <begin position="117"/>
        <end position="141"/>
    </location>
</feature>
<dbReference type="PANTHER" id="PTHR43744">
    <property type="entry name" value="ABC TRANSPORTER PERMEASE PROTEIN MG189-RELATED-RELATED"/>
    <property type="match status" value="1"/>
</dbReference>